<evidence type="ECO:0000256" key="2">
    <source>
        <dbReference type="ARBA" id="ARBA00013213"/>
    </source>
</evidence>
<gene>
    <name evidence="7" type="ORF">AB8O55_04725</name>
</gene>
<protein>
    <recommendedName>
        <fullName evidence="2 4">Homoserine dehydrogenase</fullName>
        <ecNumber evidence="2 4">1.1.1.3</ecNumber>
    </recommendedName>
</protein>
<evidence type="ECO:0000313" key="8">
    <source>
        <dbReference type="Proteomes" id="UP001564626"/>
    </source>
</evidence>
<dbReference type="InterPro" id="IPR019811">
    <property type="entry name" value="HDH_CS"/>
</dbReference>
<proteinExistence type="inferred from homology"/>
<reference evidence="7 8" key="1">
    <citation type="submission" date="2024-08" db="EMBL/GenBank/DDBJ databases">
        <title>Genome mining of Saccharopolyspora cebuensis PGLac3 from Nigerian medicinal plant.</title>
        <authorList>
            <person name="Ezeobiora C.E."/>
            <person name="Igbokwe N.H."/>
            <person name="Amin D.H."/>
            <person name="Mendie U.E."/>
        </authorList>
    </citation>
    <scope>NUCLEOTIDE SEQUENCE [LARGE SCALE GENOMIC DNA]</scope>
    <source>
        <strain evidence="7 8">PGLac3</strain>
    </source>
</reference>
<evidence type="ECO:0000256" key="1">
    <source>
        <dbReference type="ARBA" id="ARBA00006753"/>
    </source>
</evidence>
<dbReference type="InterPro" id="IPR001342">
    <property type="entry name" value="HDH_cat"/>
</dbReference>
<dbReference type="PANTHER" id="PTHR43331">
    <property type="entry name" value="HOMOSERINE DEHYDROGENASE"/>
    <property type="match status" value="1"/>
</dbReference>
<organism evidence="7 8">
    <name type="scientific">Saccharopolyspora cebuensis</name>
    <dbReference type="NCBI Taxonomy" id="418759"/>
    <lineage>
        <taxon>Bacteria</taxon>
        <taxon>Bacillati</taxon>
        <taxon>Actinomycetota</taxon>
        <taxon>Actinomycetes</taxon>
        <taxon>Pseudonocardiales</taxon>
        <taxon>Pseudonocardiaceae</taxon>
        <taxon>Saccharopolyspora</taxon>
    </lineage>
</organism>
<dbReference type="SUPFAM" id="SSF51735">
    <property type="entry name" value="NAD(P)-binding Rossmann-fold domains"/>
    <property type="match status" value="1"/>
</dbReference>
<dbReference type="PROSITE" id="PS01042">
    <property type="entry name" value="HOMOSER_DHGENASE"/>
    <property type="match status" value="1"/>
</dbReference>
<dbReference type="PIRSF" id="PIRSF036497">
    <property type="entry name" value="HDH_short"/>
    <property type="match status" value="1"/>
</dbReference>
<keyword evidence="8" id="KW-1185">Reference proteome</keyword>
<keyword evidence="4" id="KW-0521">NADP</keyword>
<evidence type="ECO:0000256" key="4">
    <source>
        <dbReference type="RuleBase" id="RU000579"/>
    </source>
</evidence>
<evidence type="ECO:0000259" key="6">
    <source>
        <dbReference type="Pfam" id="PF00742"/>
    </source>
</evidence>
<comment type="caution">
    <text evidence="7">The sequence shown here is derived from an EMBL/GenBank/DDBJ whole genome shotgun (WGS) entry which is preliminary data.</text>
</comment>
<dbReference type="EMBL" id="JBGEHV010000005">
    <property type="protein sequence ID" value="MEY8038692.1"/>
    <property type="molecule type" value="Genomic_DNA"/>
</dbReference>
<dbReference type="Gene3D" id="3.30.360.10">
    <property type="entry name" value="Dihydrodipicolinate Reductase, domain 2"/>
    <property type="match status" value="1"/>
</dbReference>
<dbReference type="InterPro" id="IPR036291">
    <property type="entry name" value="NAD(P)-bd_dom_sf"/>
</dbReference>
<keyword evidence="4" id="KW-0791">Threonine biosynthesis</keyword>
<feature type="domain" description="Homoserine dehydrogenase catalytic" evidence="6">
    <location>
        <begin position="148"/>
        <end position="308"/>
    </location>
</feature>
<comment type="pathway">
    <text evidence="4">Amino-acid biosynthesis; L-threonine biosynthesis; L-threonine from L-aspartate: step 3/5.</text>
</comment>
<dbReference type="RefSeq" id="WP_345361868.1">
    <property type="nucleotide sequence ID" value="NZ_BAABII010000006.1"/>
</dbReference>
<comment type="pathway">
    <text evidence="4">Amino-acid biosynthesis; L-methionine biosynthesis via de novo pathway; L-homoserine from L-aspartate: step 3/3.</text>
</comment>
<dbReference type="PANTHER" id="PTHR43331:SF1">
    <property type="entry name" value="HOMOSERINE DEHYDROGENASE"/>
    <property type="match status" value="1"/>
</dbReference>
<comment type="catalytic activity">
    <reaction evidence="4">
        <text>L-homoserine + NADP(+) = L-aspartate 4-semialdehyde + NADPH + H(+)</text>
        <dbReference type="Rhea" id="RHEA:15761"/>
        <dbReference type="ChEBI" id="CHEBI:15378"/>
        <dbReference type="ChEBI" id="CHEBI:57476"/>
        <dbReference type="ChEBI" id="CHEBI:57783"/>
        <dbReference type="ChEBI" id="CHEBI:58349"/>
        <dbReference type="ChEBI" id="CHEBI:537519"/>
        <dbReference type="EC" id="1.1.1.3"/>
    </reaction>
</comment>
<dbReference type="Gene3D" id="3.40.50.720">
    <property type="entry name" value="NAD(P)-binding Rossmann-like Domain"/>
    <property type="match status" value="1"/>
</dbReference>
<dbReference type="Pfam" id="PF00742">
    <property type="entry name" value="Homoserine_dh"/>
    <property type="match status" value="1"/>
</dbReference>
<keyword evidence="4" id="KW-0028">Amino-acid biosynthesis</keyword>
<sequence length="320" mass="32677">MTTTEVPVVLSGYGPVGREYAGLLTERAGDWAERYGVHLRLVAVRGRRDQTDVAGEIPPRARWVGTEDLAALLARTGAAAFAQAVPSDGAGTAADEAVTALRCGAHLITATKSHLLTHWAALERTARGAGRAVRLSAATGAALPAGDLARAGLRGFDVRGVRGCLNGTATFVLDRLAEGTPLADAVAEAQRLGIAEADPGADLSGADAATKLRLLAALLWGWDPAAVEVVTEPITDALRGGAFRQVAAATREQPGVVRVELRAETGVLAALTGPEKAVRYDCGDAGEVTVSGGRSSPRAAALAMAKDTLAAALEGGAGPR</sequence>
<dbReference type="InterPro" id="IPR022697">
    <property type="entry name" value="HDH_short"/>
</dbReference>
<comment type="similarity">
    <text evidence="1 5">Belongs to the homoserine dehydrogenase family.</text>
</comment>
<name>A0ABV4CF92_9PSEU</name>
<accession>A0ABV4CF92</accession>
<evidence type="ECO:0000256" key="5">
    <source>
        <dbReference type="RuleBase" id="RU004171"/>
    </source>
</evidence>
<evidence type="ECO:0000313" key="7">
    <source>
        <dbReference type="EMBL" id="MEY8038692.1"/>
    </source>
</evidence>
<keyword evidence="3 4" id="KW-0560">Oxidoreductase</keyword>
<evidence type="ECO:0000256" key="3">
    <source>
        <dbReference type="ARBA" id="ARBA00023002"/>
    </source>
</evidence>
<dbReference type="SUPFAM" id="SSF55347">
    <property type="entry name" value="Glyceraldehyde-3-phosphate dehydrogenase-like, C-terminal domain"/>
    <property type="match status" value="1"/>
</dbReference>
<keyword evidence="4" id="KW-0486">Methionine biosynthesis</keyword>
<dbReference type="EC" id="1.1.1.3" evidence="2 4"/>
<dbReference type="Proteomes" id="UP001564626">
    <property type="component" value="Unassembled WGS sequence"/>
</dbReference>